<keyword evidence="2" id="KW-1185">Reference proteome</keyword>
<organism evidence="1 2">
    <name type="scientific">Symbiodinium microadriaticum</name>
    <name type="common">Dinoflagellate</name>
    <name type="synonym">Zooxanthella microadriatica</name>
    <dbReference type="NCBI Taxonomy" id="2951"/>
    <lineage>
        <taxon>Eukaryota</taxon>
        <taxon>Sar</taxon>
        <taxon>Alveolata</taxon>
        <taxon>Dinophyceae</taxon>
        <taxon>Suessiales</taxon>
        <taxon>Symbiodiniaceae</taxon>
        <taxon>Symbiodinium</taxon>
    </lineage>
</organism>
<proteinExistence type="predicted"/>
<dbReference type="EMBL" id="LSRX01001959">
    <property type="protein sequence ID" value="OLP76660.1"/>
    <property type="molecule type" value="Genomic_DNA"/>
</dbReference>
<evidence type="ECO:0000313" key="1">
    <source>
        <dbReference type="EMBL" id="OLP76660.1"/>
    </source>
</evidence>
<name>A0A1Q9C177_SYMMI</name>
<accession>A0A1Q9C177</accession>
<gene>
    <name evidence="1" type="ORF">AK812_SmicGene43378</name>
</gene>
<evidence type="ECO:0000313" key="2">
    <source>
        <dbReference type="Proteomes" id="UP000186817"/>
    </source>
</evidence>
<comment type="caution">
    <text evidence="1">The sequence shown here is derived from an EMBL/GenBank/DDBJ whole genome shotgun (WGS) entry which is preliminary data.</text>
</comment>
<dbReference type="Proteomes" id="UP000186817">
    <property type="component" value="Unassembled WGS sequence"/>
</dbReference>
<reference evidence="1 2" key="1">
    <citation type="submission" date="2016-02" db="EMBL/GenBank/DDBJ databases">
        <title>Genome analysis of coral dinoflagellate symbionts highlights evolutionary adaptations to a symbiotic lifestyle.</title>
        <authorList>
            <person name="Aranda M."/>
            <person name="Li Y."/>
            <person name="Liew Y.J."/>
            <person name="Baumgarten S."/>
            <person name="Simakov O."/>
            <person name="Wilson M."/>
            <person name="Piel J."/>
            <person name="Ashoor H."/>
            <person name="Bougouffa S."/>
            <person name="Bajic V.B."/>
            <person name="Ryu T."/>
            <person name="Ravasi T."/>
            <person name="Bayer T."/>
            <person name="Micklem G."/>
            <person name="Kim H."/>
            <person name="Bhak J."/>
            <person name="Lajeunesse T.C."/>
            <person name="Voolstra C.R."/>
        </authorList>
    </citation>
    <scope>NUCLEOTIDE SEQUENCE [LARGE SCALE GENOMIC DNA]</scope>
    <source>
        <strain evidence="1 2">CCMP2467</strain>
    </source>
</reference>
<dbReference type="AlphaFoldDB" id="A0A1Q9C177"/>
<sequence>MAESPACSEGLRFQSGGLDKASVSIQTQTPPKQDERAINGPFQKHCCLAMAMAVATHEFKGHAALAMDHLTPSILAQLLAAVVQISARDNTLSVAVLHTLQKHHQTPPKGVELCFTPKFASCSRHRFSELCHPVIPITLLCGRTASGKKAGDVYSAVQVTRRCGTAIFDNFSLPFPAQCLQLSQAQLAKLVSMFFLQVHQKLMFVQLTLQCAATCGLDL</sequence>
<dbReference type="OrthoDB" id="414684at2759"/>
<protein>
    <submittedName>
        <fullName evidence="1">Uncharacterized protein</fullName>
    </submittedName>
</protein>